<dbReference type="InterPro" id="IPR036735">
    <property type="entry name" value="NGN_dom_sf"/>
</dbReference>
<evidence type="ECO:0000256" key="5">
    <source>
        <dbReference type="HAMAP-Rule" id="MF_00948"/>
    </source>
</evidence>
<dbReference type="SMART" id="SM00739">
    <property type="entry name" value="KOW"/>
    <property type="match status" value="1"/>
</dbReference>
<comment type="similarity">
    <text evidence="5 7">Belongs to the NusG family.</text>
</comment>
<feature type="domain" description="KOW" evidence="9">
    <location>
        <begin position="127"/>
        <end position="154"/>
    </location>
</feature>
<dbReference type="CDD" id="cd06091">
    <property type="entry name" value="KOW_NusG"/>
    <property type="match status" value="1"/>
</dbReference>
<dbReference type="GO" id="GO:0005829">
    <property type="term" value="C:cytosol"/>
    <property type="evidence" value="ECO:0007669"/>
    <property type="project" value="TreeGrafter"/>
</dbReference>
<evidence type="ECO:0000256" key="7">
    <source>
        <dbReference type="RuleBase" id="RU000538"/>
    </source>
</evidence>
<comment type="function">
    <text evidence="5 7">Participates in transcription elongation, termination and antitermination.</text>
</comment>
<keyword evidence="4 5" id="KW-0804">Transcription</keyword>
<dbReference type="EMBL" id="MFLD01000008">
    <property type="protein sequence ID" value="OGG60718.1"/>
    <property type="molecule type" value="Genomic_DNA"/>
</dbReference>
<dbReference type="AlphaFoldDB" id="A0A1F6DH35"/>
<dbReference type="SMART" id="SM00738">
    <property type="entry name" value="NGN"/>
    <property type="match status" value="1"/>
</dbReference>
<sequence>MSKQTHGSERKWYAIHTYSGYEDAVARNLKQRIESFGIKDKIFNVVVPSEKKIKIKNGRKTEVREKVFPGYVLVEMIATDDAWSIVRNTPQVTGFVGTANQAVPLEQDEVDKILKRAEGDTVRHAIDLALDDAVIIVDGPFKDLEGKVGEIDEERGKVKVLVPMFCRETPVELEADQVQRV</sequence>
<dbReference type="InterPro" id="IPR014722">
    <property type="entry name" value="Rib_uL2_dom2"/>
</dbReference>
<dbReference type="PANTHER" id="PTHR30265:SF2">
    <property type="entry name" value="TRANSCRIPTION TERMINATION_ANTITERMINATION PROTEIN NUSG"/>
    <property type="match status" value="1"/>
</dbReference>
<dbReference type="InterPro" id="IPR043425">
    <property type="entry name" value="NusG-like"/>
</dbReference>
<dbReference type="InterPro" id="IPR047050">
    <property type="entry name" value="NGN"/>
</dbReference>
<organism evidence="10 11">
    <name type="scientific">Candidatus Kaiserbacteria bacterium RIFCSPHIGHO2_02_FULL_49_16</name>
    <dbReference type="NCBI Taxonomy" id="1798490"/>
    <lineage>
        <taxon>Bacteria</taxon>
        <taxon>Candidatus Kaiseribacteriota</taxon>
    </lineage>
</organism>
<accession>A0A1F6DH35</accession>
<dbReference type="GO" id="GO:0006353">
    <property type="term" value="P:DNA-templated transcription termination"/>
    <property type="evidence" value="ECO:0007669"/>
    <property type="project" value="UniProtKB-UniRule"/>
</dbReference>
<dbReference type="InterPro" id="IPR001062">
    <property type="entry name" value="Transcrpt_antiterm_NusG"/>
</dbReference>
<evidence type="ECO:0000313" key="10">
    <source>
        <dbReference type="EMBL" id="OGG60718.1"/>
    </source>
</evidence>
<dbReference type="HAMAP" id="MF_00948">
    <property type="entry name" value="NusG"/>
    <property type="match status" value="1"/>
</dbReference>
<dbReference type="Proteomes" id="UP000178042">
    <property type="component" value="Unassembled WGS sequence"/>
</dbReference>
<gene>
    <name evidence="5" type="primary">nusG</name>
    <name evidence="10" type="ORF">A3C86_01715</name>
</gene>
<dbReference type="Pfam" id="PF00467">
    <property type="entry name" value="KOW"/>
    <property type="match status" value="1"/>
</dbReference>
<dbReference type="InterPro" id="IPR006645">
    <property type="entry name" value="NGN-like_dom"/>
</dbReference>
<dbReference type="GO" id="GO:0031564">
    <property type="term" value="P:transcription antitermination"/>
    <property type="evidence" value="ECO:0007669"/>
    <property type="project" value="UniProtKB-UniRule"/>
</dbReference>
<evidence type="ECO:0000256" key="1">
    <source>
        <dbReference type="ARBA" id="ARBA00022472"/>
    </source>
</evidence>
<keyword evidence="1 5" id="KW-0806">Transcription termination</keyword>
<dbReference type="Pfam" id="PF02357">
    <property type="entry name" value="NusG"/>
    <property type="match status" value="1"/>
</dbReference>
<dbReference type="SUPFAM" id="SSF50104">
    <property type="entry name" value="Translation proteins SH3-like domain"/>
    <property type="match status" value="1"/>
</dbReference>
<keyword evidence="2 5" id="KW-0889">Transcription antitermination</keyword>
<dbReference type="NCBIfam" id="TIGR00922">
    <property type="entry name" value="nusG"/>
    <property type="match status" value="1"/>
</dbReference>
<evidence type="ECO:0000256" key="3">
    <source>
        <dbReference type="ARBA" id="ARBA00023015"/>
    </source>
</evidence>
<dbReference type="Gene3D" id="3.30.70.940">
    <property type="entry name" value="NusG, N-terminal domain"/>
    <property type="match status" value="1"/>
</dbReference>
<proteinExistence type="inferred from homology"/>
<evidence type="ECO:0000313" key="11">
    <source>
        <dbReference type="Proteomes" id="UP000178042"/>
    </source>
</evidence>
<dbReference type="Gene3D" id="2.30.30.30">
    <property type="match status" value="1"/>
</dbReference>
<dbReference type="InterPro" id="IPR005824">
    <property type="entry name" value="KOW"/>
</dbReference>
<protein>
    <recommendedName>
        <fullName evidence="5 6">Transcription termination/antitermination protein NusG</fullName>
    </recommendedName>
</protein>
<evidence type="ECO:0000259" key="9">
    <source>
        <dbReference type="SMART" id="SM00739"/>
    </source>
</evidence>
<dbReference type="InterPro" id="IPR008991">
    <property type="entry name" value="Translation_prot_SH3-like_sf"/>
</dbReference>
<name>A0A1F6DH35_9BACT</name>
<reference evidence="10 11" key="1">
    <citation type="journal article" date="2016" name="Nat. Commun.">
        <title>Thousands of microbial genomes shed light on interconnected biogeochemical processes in an aquifer system.</title>
        <authorList>
            <person name="Anantharaman K."/>
            <person name="Brown C.T."/>
            <person name="Hug L.A."/>
            <person name="Sharon I."/>
            <person name="Castelle C.J."/>
            <person name="Probst A.J."/>
            <person name="Thomas B.C."/>
            <person name="Singh A."/>
            <person name="Wilkins M.J."/>
            <person name="Karaoz U."/>
            <person name="Brodie E.L."/>
            <person name="Williams K.H."/>
            <person name="Hubbard S.S."/>
            <person name="Banfield J.F."/>
        </authorList>
    </citation>
    <scope>NUCLEOTIDE SEQUENCE [LARGE SCALE GENOMIC DNA]</scope>
</reference>
<dbReference type="CDD" id="cd09891">
    <property type="entry name" value="NGN_Bact_1"/>
    <property type="match status" value="1"/>
</dbReference>
<dbReference type="PRINTS" id="PR00338">
    <property type="entry name" value="NUSGTNSCPFCT"/>
</dbReference>
<keyword evidence="3 5" id="KW-0805">Transcription regulation</keyword>
<dbReference type="PANTHER" id="PTHR30265">
    <property type="entry name" value="RHO-INTERACTING TRANSCRIPTION TERMINATION FACTOR NUSG"/>
    <property type="match status" value="1"/>
</dbReference>
<dbReference type="GO" id="GO:0032784">
    <property type="term" value="P:regulation of DNA-templated transcription elongation"/>
    <property type="evidence" value="ECO:0007669"/>
    <property type="project" value="InterPro"/>
</dbReference>
<dbReference type="FunFam" id="3.30.70.940:FF:000002">
    <property type="entry name" value="Transcription termination/antitermination protein NusG"/>
    <property type="match status" value="1"/>
</dbReference>
<evidence type="ECO:0000256" key="4">
    <source>
        <dbReference type="ARBA" id="ARBA00023163"/>
    </source>
</evidence>
<dbReference type="GO" id="GO:0006354">
    <property type="term" value="P:DNA-templated transcription elongation"/>
    <property type="evidence" value="ECO:0007669"/>
    <property type="project" value="UniProtKB-UniRule"/>
</dbReference>
<evidence type="ECO:0000259" key="8">
    <source>
        <dbReference type="SMART" id="SM00738"/>
    </source>
</evidence>
<dbReference type="SUPFAM" id="SSF82679">
    <property type="entry name" value="N-utilization substance G protein NusG, N-terminal domain"/>
    <property type="match status" value="1"/>
</dbReference>
<comment type="caution">
    <text evidence="10">The sequence shown here is derived from an EMBL/GenBank/DDBJ whole genome shotgun (WGS) entry which is preliminary data.</text>
</comment>
<evidence type="ECO:0000256" key="2">
    <source>
        <dbReference type="ARBA" id="ARBA00022814"/>
    </source>
</evidence>
<evidence type="ECO:0000256" key="6">
    <source>
        <dbReference type="NCBIfam" id="TIGR00922"/>
    </source>
</evidence>
<feature type="domain" description="NusG-like N-terminal" evidence="8">
    <location>
        <begin position="9"/>
        <end position="117"/>
    </location>
</feature>